<proteinExistence type="predicted"/>
<feature type="transmembrane region" description="Helical" evidence="2">
    <location>
        <begin position="195"/>
        <end position="216"/>
    </location>
</feature>
<organism evidence="4 5">
    <name type="scientific">Psilocybe cyanescens</name>
    <dbReference type="NCBI Taxonomy" id="93625"/>
    <lineage>
        <taxon>Eukaryota</taxon>
        <taxon>Fungi</taxon>
        <taxon>Dikarya</taxon>
        <taxon>Basidiomycota</taxon>
        <taxon>Agaricomycotina</taxon>
        <taxon>Agaricomycetes</taxon>
        <taxon>Agaricomycetidae</taxon>
        <taxon>Agaricales</taxon>
        <taxon>Agaricineae</taxon>
        <taxon>Strophariaceae</taxon>
        <taxon>Psilocybe</taxon>
    </lineage>
</organism>
<feature type="compositionally biased region" description="Polar residues" evidence="1">
    <location>
        <begin position="334"/>
        <end position="343"/>
    </location>
</feature>
<dbReference type="PANTHER" id="PTHR40465">
    <property type="entry name" value="CHROMOSOME 1, WHOLE GENOME SHOTGUN SEQUENCE"/>
    <property type="match status" value="1"/>
</dbReference>
<feature type="transmembrane region" description="Helical" evidence="2">
    <location>
        <begin position="222"/>
        <end position="240"/>
    </location>
</feature>
<feature type="non-terminal residue" evidence="4">
    <location>
        <position position="1"/>
    </location>
</feature>
<feature type="transmembrane region" description="Helical" evidence="2">
    <location>
        <begin position="154"/>
        <end position="175"/>
    </location>
</feature>
<reference evidence="4 5" key="1">
    <citation type="journal article" date="2018" name="Evol. Lett.">
        <title>Horizontal gene cluster transfer increased hallucinogenic mushroom diversity.</title>
        <authorList>
            <person name="Reynolds H.T."/>
            <person name="Vijayakumar V."/>
            <person name="Gluck-Thaler E."/>
            <person name="Korotkin H.B."/>
            <person name="Matheny P.B."/>
            <person name="Slot J.C."/>
        </authorList>
    </citation>
    <scope>NUCLEOTIDE SEQUENCE [LARGE SCALE GENOMIC DNA]</scope>
    <source>
        <strain evidence="4 5">2631</strain>
    </source>
</reference>
<comment type="caution">
    <text evidence="4">The sequence shown here is derived from an EMBL/GenBank/DDBJ whole genome shotgun (WGS) entry which is preliminary data.</text>
</comment>
<gene>
    <name evidence="4" type="ORF">CVT25_008140</name>
</gene>
<accession>A0A409XSR8</accession>
<dbReference type="OrthoDB" id="2536347at2759"/>
<sequence>QIIASFLNWGLLGVLVTQTYGYYLAFPKDRLLAMTLVYGMLVLETMQTALVSHDVFVAFASQFGDSAAIDSIRNHWFSIPVCGGISGGIVEFFFAYRIWIMSEKNSRGAPLIICTLALASIVSALISARAFFHARKFSTLLNNDDNSGSFASSQVWNGVGAVCDISISLCMPYYLMRHGTGLRQTHIMIVKLVRLLIETGGLTAIFAILHLCLYFANASAFIVPGLTVSKIYANTMLFILNNRMRIVDGRLKSEDEVTLDSPSQLFTDPTRTSGSGGGRPRNTSTVMVSNDRLVIRLHDIQRTNSHVPRNSEHDTIRQDDRRRKSAEGDESSIETRNSPNVMV</sequence>
<feature type="compositionally biased region" description="Basic and acidic residues" evidence="1">
    <location>
        <begin position="309"/>
        <end position="327"/>
    </location>
</feature>
<feature type="region of interest" description="Disordered" evidence="1">
    <location>
        <begin position="299"/>
        <end position="343"/>
    </location>
</feature>
<keyword evidence="2" id="KW-0812">Transmembrane</keyword>
<dbReference type="InParanoid" id="A0A409XSR8"/>
<dbReference type="PANTHER" id="PTHR40465:SF1">
    <property type="entry name" value="DUF6534 DOMAIN-CONTAINING PROTEIN"/>
    <property type="match status" value="1"/>
</dbReference>
<dbReference type="InterPro" id="IPR045339">
    <property type="entry name" value="DUF6534"/>
</dbReference>
<keyword evidence="5" id="KW-1185">Reference proteome</keyword>
<evidence type="ECO:0000313" key="4">
    <source>
        <dbReference type="EMBL" id="PPQ93760.1"/>
    </source>
</evidence>
<feature type="region of interest" description="Disordered" evidence="1">
    <location>
        <begin position="258"/>
        <end position="285"/>
    </location>
</feature>
<keyword evidence="2" id="KW-1133">Transmembrane helix</keyword>
<feature type="transmembrane region" description="Helical" evidence="2">
    <location>
        <begin position="111"/>
        <end position="134"/>
    </location>
</feature>
<feature type="transmembrane region" description="Helical" evidence="2">
    <location>
        <begin position="6"/>
        <end position="24"/>
    </location>
</feature>
<feature type="transmembrane region" description="Helical" evidence="2">
    <location>
        <begin position="76"/>
        <end position="99"/>
    </location>
</feature>
<dbReference type="AlphaFoldDB" id="A0A409XSR8"/>
<dbReference type="Proteomes" id="UP000283269">
    <property type="component" value="Unassembled WGS sequence"/>
</dbReference>
<protein>
    <recommendedName>
        <fullName evidence="3">DUF6534 domain-containing protein</fullName>
    </recommendedName>
</protein>
<keyword evidence="2" id="KW-0472">Membrane</keyword>
<dbReference type="STRING" id="93625.A0A409XSR8"/>
<evidence type="ECO:0000256" key="2">
    <source>
        <dbReference type="SAM" id="Phobius"/>
    </source>
</evidence>
<evidence type="ECO:0000313" key="5">
    <source>
        <dbReference type="Proteomes" id="UP000283269"/>
    </source>
</evidence>
<evidence type="ECO:0000256" key="1">
    <source>
        <dbReference type="SAM" id="MobiDB-lite"/>
    </source>
</evidence>
<evidence type="ECO:0000259" key="3">
    <source>
        <dbReference type="Pfam" id="PF20152"/>
    </source>
</evidence>
<dbReference type="Pfam" id="PF20152">
    <property type="entry name" value="DUF6534"/>
    <property type="match status" value="1"/>
</dbReference>
<name>A0A409XSR8_PSICY</name>
<dbReference type="EMBL" id="NHYD01000605">
    <property type="protein sequence ID" value="PPQ93760.1"/>
    <property type="molecule type" value="Genomic_DNA"/>
</dbReference>
<feature type="domain" description="DUF6534" evidence="3">
    <location>
        <begin position="161"/>
        <end position="244"/>
    </location>
</feature>